<feature type="compositionally biased region" description="Basic and acidic residues" evidence="1">
    <location>
        <begin position="218"/>
        <end position="237"/>
    </location>
</feature>
<proteinExistence type="predicted"/>
<organism evidence="2 3">
    <name type="scientific">Mugilogobius chulae</name>
    <name type="common">yellowstripe goby</name>
    <dbReference type="NCBI Taxonomy" id="88201"/>
    <lineage>
        <taxon>Eukaryota</taxon>
        <taxon>Metazoa</taxon>
        <taxon>Chordata</taxon>
        <taxon>Craniata</taxon>
        <taxon>Vertebrata</taxon>
        <taxon>Euteleostomi</taxon>
        <taxon>Actinopterygii</taxon>
        <taxon>Neopterygii</taxon>
        <taxon>Teleostei</taxon>
        <taxon>Neoteleostei</taxon>
        <taxon>Acanthomorphata</taxon>
        <taxon>Gobiaria</taxon>
        <taxon>Gobiiformes</taxon>
        <taxon>Gobioidei</taxon>
        <taxon>Gobiidae</taxon>
        <taxon>Gobionellinae</taxon>
        <taxon>Mugilogobius</taxon>
    </lineage>
</organism>
<comment type="caution">
    <text evidence="2">The sequence shown here is derived from an EMBL/GenBank/DDBJ whole genome shotgun (WGS) entry which is preliminary data.</text>
</comment>
<dbReference type="EMBL" id="JBBPFD010000334">
    <property type="protein sequence ID" value="KAK7879172.1"/>
    <property type="molecule type" value="Genomic_DNA"/>
</dbReference>
<accession>A0AAW0MFI1</accession>
<feature type="non-terminal residue" evidence="2">
    <location>
        <position position="237"/>
    </location>
</feature>
<evidence type="ECO:0000313" key="2">
    <source>
        <dbReference type="EMBL" id="KAK7879172.1"/>
    </source>
</evidence>
<feature type="region of interest" description="Disordered" evidence="1">
    <location>
        <begin position="70"/>
        <end position="125"/>
    </location>
</feature>
<gene>
    <name evidence="2" type="ORF">WMY93_034044</name>
</gene>
<sequence length="237" mass="28745">MRGIREAEKEERRGIREAEREERKERDKRGREREERKKGEREKKGETRKKKRERVVEEIKVKERKEIEKRGGREIRVRRQKGELKREKEKARERGESESQREERIREGKREKQKTKERQRERERDKRVKPYFCFLRAVFLLRISSVSRLKFVPEQTTSRRLKHRETLLSDKTPARLQRPPAGDLTRPAPGLTAGLRRTDSPSPWQQQPVPNRVRPRRHPVEEGESRQGWRRRSGETH</sequence>
<dbReference type="Proteomes" id="UP001460270">
    <property type="component" value="Unassembled WGS sequence"/>
</dbReference>
<feature type="region of interest" description="Disordered" evidence="1">
    <location>
        <begin position="1"/>
        <end position="55"/>
    </location>
</feature>
<dbReference type="AlphaFoldDB" id="A0AAW0MFI1"/>
<feature type="region of interest" description="Disordered" evidence="1">
    <location>
        <begin position="155"/>
        <end position="237"/>
    </location>
</feature>
<name>A0AAW0MFI1_9GOBI</name>
<evidence type="ECO:0000256" key="1">
    <source>
        <dbReference type="SAM" id="MobiDB-lite"/>
    </source>
</evidence>
<reference evidence="3" key="1">
    <citation type="submission" date="2024-04" db="EMBL/GenBank/DDBJ databases">
        <title>Salinicola lusitanus LLJ914,a marine bacterium isolated from the Okinawa Trough.</title>
        <authorList>
            <person name="Li J."/>
        </authorList>
    </citation>
    <scope>NUCLEOTIDE SEQUENCE [LARGE SCALE GENOMIC DNA]</scope>
</reference>
<protein>
    <submittedName>
        <fullName evidence="2">Uncharacterized protein</fullName>
    </submittedName>
</protein>
<evidence type="ECO:0000313" key="3">
    <source>
        <dbReference type="Proteomes" id="UP001460270"/>
    </source>
</evidence>
<keyword evidence="3" id="KW-1185">Reference proteome</keyword>
<feature type="compositionally biased region" description="Basic and acidic residues" evidence="1">
    <location>
        <begin position="1"/>
        <end position="45"/>
    </location>
</feature>